<evidence type="ECO:0000313" key="4">
    <source>
        <dbReference type="Proteomes" id="UP000010121"/>
    </source>
</evidence>
<sequence length="190" mass="20072">MTKKSVLTVLTLAAVTATALSTAALADRRGGNFGGPQMMGGPMLALNFDAIDADKDGKVTQAELTAHHAAQVTAADADKDGKMSVAELAAMDLAQMQARATQRAEQMVARLDSDGDGLLTAAEMATRPAPAPMLAMLDTDKDGAISKAEMEAAQARMQQGQMGRDMMGDMNGDMGDHMRRGHRWFNFGNN</sequence>
<dbReference type="InterPro" id="IPR011992">
    <property type="entry name" value="EF-hand-dom_pair"/>
</dbReference>
<accession>C8S051</accession>
<evidence type="ECO:0000256" key="1">
    <source>
        <dbReference type="SAM" id="SignalP"/>
    </source>
</evidence>
<dbReference type="InterPro" id="IPR018247">
    <property type="entry name" value="EF_Hand_1_Ca_BS"/>
</dbReference>
<dbReference type="Proteomes" id="UP000010121">
    <property type="component" value="Unassembled WGS sequence"/>
</dbReference>
<dbReference type="GO" id="GO:0005509">
    <property type="term" value="F:calcium ion binding"/>
    <property type="evidence" value="ECO:0007669"/>
    <property type="project" value="InterPro"/>
</dbReference>
<dbReference type="Pfam" id="PF13202">
    <property type="entry name" value="EF-hand_5"/>
    <property type="match status" value="3"/>
</dbReference>
<name>C8S051_9RHOB</name>
<protein>
    <recommendedName>
        <fullName evidence="2">EF-hand domain-containing protein</fullName>
    </recommendedName>
</protein>
<dbReference type="eggNOG" id="COG5126">
    <property type="taxonomic scope" value="Bacteria"/>
</dbReference>
<dbReference type="PANTHER" id="PTHR10827">
    <property type="entry name" value="RETICULOCALBIN"/>
    <property type="match status" value="1"/>
</dbReference>
<feature type="domain" description="EF-hand" evidence="2">
    <location>
        <begin position="133"/>
        <end position="160"/>
    </location>
</feature>
<organism evidence="3 4">
    <name type="scientific">Rhodobacter ferrooxidans</name>
    <dbReference type="NCBI Taxonomy" id="371731"/>
    <lineage>
        <taxon>Bacteria</taxon>
        <taxon>Pseudomonadati</taxon>
        <taxon>Pseudomonadota</taxon>
        <taxon>Alphaproteobacteria</taxon>
        <taxon>Rhodobacterales</taxon>
        <taxon>Rhodobacter group</taxon>
        <taxon>Rhodobacter</taxon>
    </lineage>
</organism>
<dbReference type="PROSITE" id="PS50222">
    <property type="entry name" value="EF_HAND_2"/>
    <property type="match status" value="1"/>
</dbReference>
<dbReference type="AlphaFoldDB" id="C8S051"/>
<reference evidence="3 4" key="1">
    <citation type="submission" date="2009-08" db="EMBL/GenBank/DDBJ databases">
        <title>The draft genome of Rhodobacter sp. SW2.</title>
        <authorList>
            <consortium name="US DOE Joint Genome Institute (JGI-PGF)"/>
            <person name="Lucas S."/>
            <person name="Copeland A."/>
            <person name="Lapidus A."/>
            <person name="Glavina del Rio T."/>
            <person name="Tice H."/>
            <person name="Bruce D."/>
            <person name="Goodwin L."/>
            <person name="Pitluck S."/>
            <person name="Larimer F."/>
            <person name="Land M.L."/>
            <person name="Hauser L."/>
            <person name="Emerson D."/>
        </authorList>
    </citation>
    <scope>NUCLEOTIDE SEQUENCE [LARGE SCALE GENOMIC DNA]</scope>
    <source>
        <strain evidence="3 4">SW2</strain>
    </source>
</reference>
<dbReference type="STRING" id="371731.Rsw2DRAFT_1429"/>
<evidence type="ECO:0000313" key="3">
    <source>
        <dbReference type="EMBL" id="EEW25660.1"/>
    </source>
</evidence>
<proteinExistence type="predicted"/>
<dbReference type="PANTHER" id="PTHR10827:SF52">
    <property type="entry name" value="IP16409P"/>
    <property type="match status" value="1"/>
</dbReference>
<dbReference type="SUPFAM" id="SSF47473">
    <property type="entry name" value="EF-hand"/>
    <property type="match status" value="1"/>
</dbReference>
<comment type="caution">
    <text evidence="3">The sequence shown here is derived from an EMBL/GenBank/DDBJ whole genome shotgun (WGS) entry which is preliminary data.</text>
</comment>
<dbReference type="EMBL" id="ACYY01000007">
    <property type="protein sequence ID" value="EEW25660.1"/>
    <property type="molecule type" value="Genomic_DNA"/>
</dbReference>
<dbReference type="PROSITE" id="PS00018">
    <property type="entry name" value="EF_HAND_1"/>
    <property type="match status" value="3"/>
</dbReference>
<dbReference type="InterPro" id="IPR002048">
    <property type="entry name" value="EF_hand_dom"/>
</dbReference>
<keyword evidence="4" id="KW-1185">Reference proteome</keyword>
<keyword evidence="1" id="KW-0732">Signal</keyword>
<evidence type="ECO:0000259" key="2">
    <source>
        <dbReference type="PROSITE" id="PS50222"/>
    </source>
</evidence>
<dbReference type="RefSeq" id="WP_008029494.1">
    <property type="nucleotide sequence ID" value="NZ_ACYY01000007.1"/>
</dbReference>
<gene>
    <name evidence="3" type="ORF">Rsw2DRAFT_1429</name>
</gene>
<dbReference type="Gene3D" id="1.10.238.10">
    <property type="entry name" value="EF-hand"/>
    <property type="match status" value="2"/>
</dbReference>
<feature type="chain" id="PRO_5002992007" description="EF-hand domain-containing protein" evidence="1">
    <location>
        <begin position="27"/>
        <end position="190"/>
    </location>
</feature>
<feature type="signal peptide" evidence="1">
    <location>
        <begin position="1"/>
        <end position="26"/>
    </location>
</feature>